<organism evidence="1 2">
    <name type="scientific">Methanobrevibacter thaueri</name>
    <dbReference type="NCBI Taxonomy" id="190975"/>
    <lineage>
        <taxon>Archaea</taxon>
        <taxon>Methanobacteriati</taxon>
        <taxon>Methanobacteriota</taxon>
        <taxon>Methanomada group</taxon>
        <taxon>Methanobacteria</taxon>
        <taxon>Methanobacteriales</taxon>
        <taxon>Methanobacteriaceae</taxon>
        <taxon>Methanobrevibacter</taxon>
    </lineage>
</organism>
<keyword evidence="2" id="KW-1185">Reference proteome</keyword>
<evidence type="ECO:0000313" key="2">
    <source>
        <dbReference type="Proteomes" id="UP000251717"/>
    </source>
</evidence>
<gene>
    <name evidence="1" type="ORF">MBBTH_04570</name>
</gene>
<dbReference type="Proteomes" id="UP000251717">
    <property type="component" value="Unassembled WGS sequence"/>
</dbReference>
<dbReference type="EMBL" id="MZGS01000016">
    <property type="protein sequence ID" value="PWB87870.1"/>
    <property type="molecule type" value="Genomic_DNA"/>
</dbReference>
<name>A0A315XP07_9EURY</name>
<protein>
    <submittedName>
        <fullName evidence="1">Uncharacterized protein</fullName>
    </submittedName>
</protein>
<comment type="caution">
    <text evidence="1">The sequence shown here is derived from an EMBL/GenBank/DDBJ whole genome shotgun (WGS) entry which is preliminary data.</text>
</comment>
<reference evidence="1 2" key="1">
    <citation type="submission" date="2017-03" db="EMBL/GenBank/DDBJ databases">
        <title>Genome sequence of Methanobrevibacter thaueri.</title>
        <authorList>
            <person name="Poehlein A."/>
            <person name="Seedorf H."/>
            <person name="Daniel R."/>
        </authorList>
    </citation>
    <scope>NUCLEOTIDE SEQUENCE [LARGE SCALE GENOMIC DNA]</scope>
    <source>
        <strain evidence="1 2">DSM 11995</strain>
    </source>
</reference>
<accession>A0A315XP07</accession>
<dbReference type="AlphaFoldDB" id="A0A315XP07"/>
<proteinExistence type="predicted"/>
<sequence>MRLERIPLPNDTMCVMVISDNTNHMVYCLDEQADVIESIHIEDASITEVVSLIKHMVILVLNPRKVNGMMNGYKLRAGHIFEADYYPYDHMAWRYFLDVEKLLIVREFAKLKNVLNYESTEEYEQKKNRITDYIFSRPTPIEKTDETVHQRMIEARRFELGALQNWII</sequence>
<evidence type="ECO:0000313" key="1">
    <source>
        <dbReference type="EMBL" id="PWB87870.1"/>
    </source>
</evidence>